<proteinExistence type="predicted"/>
<evidence type="ECO:0000313" key="3">
    <source>
        <dbReference type="Proteomes" id="UP000479710"/>
    </source>
</evidence>
<dbReference type="AlphaFoldDB" id="A0A6G1DZ89"/>
<accession>A0A6G1DZ89</accession>
<organism evidence="2 3">
    <name type="scientific">Oryza meyeriana var. granulata</name>
    <dbReference type="NCBI Taxonomy" id="110450"/>
    <lineage>
        <taxon>Eukaryota</taxon>
        <taxon>Viridiplantae</taxon>
        <taxon>Streptophyta</taxon>
        <taxon>Embryophyta</taxon>
        <taxon>Tracheophyta</taxon>
        <taxon>Spermatophyta</taxon>
        <taxon>Magnoliopsida</taxon>
        <taxon>Liliopsida</taxon>
        <taxon>Poales</taxon>
        <taxon>Poaceae</taxon>
        <taxon>BOP clade</taxon>
        <taxon>Oryzoideae</taxon>
        <taxon>Oryzeae</taxon>
        <taxon>Oryzinae</taxon>
        <taxon>Oryza</taxon>
        <taxon>Oryza meyeriana</taxon>
    </lineage>
</organism>
<sequence>MEGDTGSDYTSPLSLMGGLDFDIGISFDEFEENMKRFMEIPIKYLDTAVGFIEDIHERICAPSTSDEALNKVNEMLKDSCCDNVVTGSSETSIGMELVASNEELSSPTTSTIAAQDSFMSSIVTDAHETESISTKSPESNSSEGDNIEVNDQLLPMDTPVAEISDEEVLLCNSEKSPETCTSEDPILFGRTVGIAEEVILWNAGKPPEYSACDGAVILGRTIATCEEQTALHSPKDPEESTKQGANCEEQTALHSPEESTEQGANCEEQTAVHSPKNHEDSTQHAANSEEQTALHSTRGPEESAKHGDRSNLSGVTLLHDLTTDMSDSADSSSMWLDDTMQFVDINLQDDQEKTEADVHSVCQPKNTSFKKNFIRSLSNKLRWSKKERNVNQAVHARSPEAGDVRYQAFSSSDDLEGDWELL</sequence>
<gene>
    <name evidence="2" type="ORF">E2562_016305</name>
</gene>
<comment type="caution">
    <text evidence="2">The sequence shown here is derived from an EMBL/GenBank/DDBJ whole genome shotgun (WGS) entry which is preliminary data.</text>
</comment>
<protein>
    <submittedName>
        <fullName evidence="2">Uncharacterized protein</fullName>
    </submittedName>
</protein>
<evidence type="ECO:0000313" key="2">
    <source>
        <dbReference type="EMBL" id="KAF0917003.1"/>
    </source>
</evidence>
<feature type="region of interest" description="Disordered" evidence="1">
    <location>
        <begin position="125"/>
        <end position="147"/>
    </location>
</feature>
<dbReference type="Proteomes" id="UP000479710">
    <property type="component" value="Unassembled WGS sequence"/>
</dbReference>
<feature type="compositionally biased region" description="Polar residues" evidence="1">
    <location>
        <begin position="261"/>
        <end position="272"/>
    </location>
</feature>
<dbReference type="OrthoDB" id="621202at2759"/>
<feature type="compositionally biased region" description="Polar residues" evidence="1">
    <location>
        <begin position="242"/>
        <end position="253"/>
    </location>
</feature>
<dbReference type="EMBL" id="SPHZ02000005">
    <property type="protein sequence ID" value="KAF0917003.1"/>
    <property type="molecule type" value="Genomic_DNA"/>
</dbReference>
<name>A0A6G1DZ89_9ORYZ</name>
<evidence type="ECO:0000256" key="1">
    <source>
        <dbReference type="SAM" id="MobiDB-lite"/>
    </source>
</evidence>
<feature type="compositionally biased region" description="Basic and acidic residues" evidence="1">
    <location>
        <begin position="298"/>
        <end position="309"/>
    </location>
</feature>
<feature type="compositionally biased region" description="Polar residues" evidence="1">
    <location>
        <begin position="131"/>
        <end position="144"/>
    </location>
</feature>
<keyword evidence="3" id="KW-1185">Reference proteome</keyword>
<feature type="compositionally biased region" description="Polar residues" evidence="1">
    <location>
        <begin position="283"/>
        <end position="295"/>
    </location>
</feature>
<feature type="region of interest" description="Disordered" evidence="1">
    <location>
        <begin position="229"/>
        <end position="312"/>
    </location>
</feature>
<reference evidence="2 3" key="1">
    <citation type="submission" date="2019-11" db="EMBL/GenBank/DDBJ databases">
        <title>Whole genome sequence of Oryza granulata.</title>
        <authorList>
            <person name="Li W."/>
        </authorList>
    </citation>
    <scope>NUCLEOTIDE SEQUENCE [LARGE SCALE GENOMIC DNA]</scope>
    <source>
        <strain evidence="3">cv. Menghai</strain>
        <tissue evidence="2">Leaf</tissue>
    </source>
</reference>